<proteinExistence type="predicted"/>
<evidence type="ECO:0000313" key="1">
    <source>
        <dbReference type="EMBL" id="SIR35637.1"/>
    </source>
</evidence>
<dbReference type="InterPro" id="IPR050583">
    <property type="entry name" value="Mycobacterial_A85_antigen"/>
</dbReference>
<dbReference type="Proteomes" id="UP000185924">
    <property type="component" value="Unassembled WGS sequence"/>
</dbReference>
<keyword evidence="1" id="KW-0378">Hydrolase</keyword>
<gene>
    <name evidence="1" type="ORF">SAMN05421545_3319</name>
</gene>
<dbReference type="EMBL" id="FTNM01000005">
    <property type="protein sequence ID" value="SIR35637.1"/>
    <property type="molecule type" value="Genomic_DNA"/>
</dbReference>
<dbReference type="InterPro" id="IPR000801">
    <property type="entry name" value="Esterase-like"/>
</dbReference>
<dbReference type="GO" id="GO:0016747">
    <property type="term" value="F:acyltransferase activity, transferring groups other than amino-acyl groups"/>
    <property type="evidence" value="ECO:0007669"/>
    <property type="project" value="TreeGrafter"/>
</dbReference>
<dbReference type="Gene3D" id="3.40.50.1820">
    <property type="entry name" value="alpha/beta hydrolase"/>
    <property type="match status" value="1"/>
</dbReference>
<keyword evidence="2" id="KW-1185">Reference proteome</keyword>
<accession>A0A1N7A914</accession>
<sequence length="330" mass="37335">MFIRTSLRNFTGRYGRHKLSCRKTAPHLSILLPNAYFAGSSFLIKKMTLIRYTLALLLTLALFTAQAKVDTLVIQSPSMQKTLKAGVVTPDSYKKKKNGPYPVLYLLHGYSGNFSNWLKVPPQKDLLQTMADKYQLIIVTPDGGFGSWYFDSPVDRASQYETFITQELRQEIENRYRTLSERSGRFISGLSMGGHGALYLSARHPELYLAAGSMSGSLNVSGIDRKNLLPSIEAVLGPKAENEQVYKANSIVHMVPQLKQSGVHLIIDCGVDDFLIEDNRELHRRLVYEKVSHDYIERPGAHSWAYWGNALEYHLLFFQKAALTEQQKTP</sequence>
<dbReference type="AlphaFoldDB" id="A0A1N7A914"/>
<name>A0A1N7A914_9BACT</name>
<dbReference type="SUPFAM" id="SSF53474">
    <property type="entry name" value="alpha/beta-Hydrolases"/>
    <property type="match status" value="1"/>
</dbReference>
<dbReference type="STRING" id="1077936.SAMN05421545_3319"/>
<dbReference type="GO" id="GO:0016787">
    <property type="term" value="F:hydrolase activity"/>
    <property type="evidence" value="ECO:0007669"/>
    <property type="project" value="UniProtKB-KW"/>
</dbReference>
<dbReference type="Pfam" id="PF00756">
    <property type="entry name" value="Esterase"/>
    <property type="match status" value="1"/>
</dbReference>
<reference evidence="2" key="1">
    <citation type="submission" date="2017-01" db="EMBL/GenBank/DDBJ databases">
        <authorList>
            <person name="Varghese N."/>
            <person name="Submissions S."/>
        </authorList>
    </citation>
    <scope>NUCLEOTIDE SEQUENCE [LARGE SCALE GENOMIC DNA]</scope>
    <source>
        <strain evidence="2">DM9</strain>
    </source>
</reference>
<evidence type="ECO:0000313" key="2">
    <source>
        <dbReference type="Proteomes" id="UP000185924"/>
    </source>
</evidence>
<protein>
    <submittedName>
        <fullName evidence="1">S-formylglutathione hydrolase FrmB</fullName>
    </submittedName>
</protein>
<organism evidence="1 2">
    <name type="scientific">Pontibacter lucknowensis</name>
    <dbReference type="NCBI Taxonomy" id="1077936"/>
    <lineage>
        <taxon>Bacteria</taxon>
        <taxon>Pseudomonadati</taxon>
        <taxon>Bacteroidota</taxon>
        <taxon>Cytophagia</taxon>
        <taxon>Cytophagales</taxon>
        <taxon>Hymenobacteraceae</taxon>
        <taxon>Pontibacter</taxon>
    </lineage>
</organism>
<dbReference type="InterPro" id="IPR029058">
    <property type="entry name" value="AB_hydrolase_fold"/>
</dbReference>
<dbReference type="PANTHER" id="PTHR48098">
    <property type="entry name" value="ENTEROCHELIN ESTERASE-RELATED"/>
    <property type="match status" value="1"/>
</dbReference>
<dbReference type="PANTHER" id="PTHR48098:SF1">
    <property type="entry name" value="DIACYLGLYCEROL ACYLTRANSFERASE_MYCOLYLTRANSFERASE AG85A"/>
    <property type="match status" value="1"/>
</dbReference>